<dbReference type="PANTHER" id="PTHR44329">
    <property type="entry name" value="SERINE/THREONINE-PROTEIN KINASE TNNI3K-RELATED"/>
    <property type="match status" value="1"/>
</dbReference>
<dbReference type="PROSITE" id="PS50011">
    <property type="entry name" value="PROTEIN_KINASE_DOM"/>
    <property type="match status" value="1"/>
</dbReference>
<comment type="caution">
    <text evidence="3">The sequence shown here is derived from an EMBL/GenBank/DDBJ whole genome shotgun (WGS) entry which is preliminary data.</text>
</comment>
<keyword evidence="3" id="KW-0418">Kinase</keyword>
<dbReference type="GO" id="GO:0004674">
    <property type="term" value="F:protein serine/threonine kinase activity"/>
    <property type="evidence" value="ECO:0007669"/>
    <property type="project" value="TreeGrafter"/>
</dbReference>
<dbReference type="Gene3D" id="1.10.510.10">
    <property type="entry name" value="Transferase(Phosphotransferase) domain 1"/>
    <property type="match status" value="1"/>
</dbReference>
<protein>
    <submittedName>
        <fullName evidence="3">Mitogen-activated protein kinase kinase kinase 12-like protein</fullName>
    </submittedName>
</protein>
<dbReference type="EMBL" id="JWZX01002392">
    <property type="protein sequence ID" value="KOO29592.1"/>
    <property type="molecule type" value="Genomic_DNA"/>
</dbReference>
<organism evidence="3 4">
    <name type="scientific">Chrysochromulina tobinii</name>
    <dbReference type="NCBI Taxonomy" id="1460289"/>
    <lineage>
        <taxon>Eukaryota</taxon>
        <taxon>Haptista</taxon>
        <taxon>Haptophyta</taxon>
        <taxon>Prymnesiophyceae</taxon>
        <taxon>Prymnesiales</taxon>
        <taxon>Chrysochromulinaceae</taxon>
        <taxon>Chrysochromulina</taxon>
    </lineage>
</organism>
<reference evidence="4" key="1">
    <citation type="journal article" date="2015" name="PLoS Genet.">
        <title>Genome Sequence and Transcriptome Analyses of Chrysochromulina tobin: Metabolic Tools for Enhanced Algal Fitness in the Prominent Order Prymnesiales (Haptophyceae).</title>
        <authorList>
            <person name="Hovde B.T."/>
            <person name="Deodato C.R."/>
            <person name="Hunsperger H.M."/>
            <person name="Ryken S.A."/>
            <person name="Yost W."/>
            <person name="Jha R.K."/>
            <person name="Patterson J."/>
            <person name="Monnat R.J. Jr."/>
            <person name="Barlow S.B."/>
            <person name="Starkenburg S.R."/>
            <person name="Cattolico R.A."/>
        </authorList>
    </citation>
    <scope>NUCLEOTIDE SEQUENCE</scope>
    <source>
        <strain evidence="4">CCMP291</strain>
    </source>
</reference>
<dbReference type="PROSITE" id="PS00108">
    <property type="entry name" value="PROTEIN_KINASE_ST"/>
    <property type="match status" value="1"/>
</dbReference>
<name>A0A0M0JTF6_9EUKA</name>
<proteinExistence type="predicted"/>
<gene>
    <name evidence="3" type="ORF">Ctob_007334</name>
</gene>
<dbReference type="SMART" id="SM00220">
    <property type="entry name" value="S_TKc"/>
    <property type="match status" value="1"/>
</dbReference>
<dbReference type="InterPro" id="IPR051681">
    <property type="entry name" value="Ser/Thr_Kinases-Pseudokinases"/>
</dbReference>
<dbReference type="GO" id="GO:0005524">
    <property type="term" value="F:ATP binding"/>
    <property type="evidence" value="ECO:0007669"/>
    <property type="project" value="InterPro"/>
</dbReference>
<dbReference type="Proteomes" id="UP000037460">
    <property type="component" value="Unassembled WGS sequence"/>
</dbReference>
<accession>A0A0M0JTF6</accession>
<sequence>MSGRFDRSSSAKERMTRAQELLKAWELDASEIKILEKLGEGGQGVVVRGWWHGMEVAIKQPRPLKGSRGKPISPDAFGPTSPHDSFNQALRREVRALSRVRHPNVIKLHGACFEPAPMVLMSYAPSGTLQDALDNRQFQTPLAMVRLLAGIARGMEAVHAHKIIHLDLKPENVLIG</sequence>
<dbReference type="Pfam" id="PF00069">
    <property type="entry name" value="Pkinase"/>
    <property type="match status" value="1"/>
</dbReference>
<dbReference type="OrthoDB" id="10261027at2759"/>
<evidence type="ECO:0000256" key="1">
    <source>
        <dbReference type="SAM" id="MobiDB-lite"/>
    </source>
</evidence>
<feature type="domain" description="Protein kinase" evidence="2">
    <location>
        <begin position="32"/>
        <end position="176"/>
    </location>
</feature>
<feature type="non-terminal residue" evidence="3">
    <location>
        <position position="176"/>
    </location>
</feature>
<keyword evidence="3" id="KW-0808">Transferase</keyword>
<dbReference type="SUPFAM" id="SSF56112">
    <property type="entry name" value="Protein kinase-like (PK-like)"/>
    <property type="match status" value="1"/>
</dbReference>
<dbReference type="InterPro" id="IPR000719">
    <property type="entry name" value="Prot_kinase_dom"/>
</dbReference>
<keyword evidence="4" id="KW-1185">Reference proteome</keyword>
<dbReference type="Gene3D" id="3.30.200.20">
    <property type="entry name" value="Phosphorylase Kinase, domain 1"/>
    <property type="match status" value="1"/>
</dbReference>
<evidence type="ECO:0000313" key="4">
    <source>
        <dbReference type="Proteomes" id="UP000037460"/>
    </source>
</evidence>
<dbReference type="AlphaFoldDB" id="A0A0M0JTF6"/>
<evidence type="ECO:0000259" key="2">
    <source>
        <dbReference type="PROSITE" id="PS50011"/>
    </source>
</evidence>
<feature type="region of interest" description="Disordered" evidence="1">
    <location>
        <begin position="62"/>
        <end position="83"/>
    </location>
</feature>
<dbReference type="PANTHER" id="PTHR44329:SF289">
    <property type="entry name" value="SERINE_THREONINE-PROTEIN KINASE VIK"/>
    <property type="match status" value="1"/>
</dbReference>
<evidence type="ECO:0000313" key="3">
    <source>
        <dbReference type="EMBL" id="KOO29592.1"/>
    </source>
</evidence>
<dbReference type="InterPro" id="IPR008271">
    <property type="entry name" value="Ser/Thr_kinase_AS"/>
</dbReference>
<dbReference type="InterPro" id="IPR011009">
    <property type="entry name" value="Kinase-like_dom_sf"/>
</dbReference>